<dbReference type="PROSITE" id="PS50011">
    <property type="entry name" value="PROTEIN_KINASE_DOM"/>
    <property type="match status" value="1"/>
</dbReference>
<evidence type="ECO:0000256" key="2">
    <source>
        <dbReference type="ARBA" id="ARBA00022527"/>
    </source>
</evidence>
<evidence type="ECO:0000313" key="10">
    <source>
        <dbReference type="EMBL" id="KAL1553078.1"/>
    </source>
</evidence>
<keyword evidence="3" id="KW-0812">Transmembrane</keyword>
<dbReference type="Gene3D" id="3.30.200.20">
    <property type="entry name" value="Phosphorylase Kinase, domain 1"/>
    <property type="match status" value="1"/>
</dbReference>
<dbReference type="Proteomes" id="UP001567538">
    <property type="component" value="Unassembled WGS sequence"/>
</dbReference>
<evidence type="ECO:0000256" key="1">
    <source>
        <dbReference type="ARBA" id="ARBA00004479"/>
    </source>
</evidence>
<evidence type="ECO:0000256" key="8">
    <source>
        <dbReference type="PROSITE-ProRule" id="PRU10141"/>
    </source>
</evidence>
<accession>A0ABD1H9F8</accession>
<dbReference type="InterPro" id="IPR001245">
    <property type="entry name" value="Ser-Thr/Tyr_kinase_cat_dom"/>
</dbReference>
<evidence type="ECO:0000256" key="7">
    <source>
        <dbReference type="ARBA" id="ARBA00023180"/>
    </source>
</evidence>
<organism evidence="10 11">
    <name type="scientific">Salvia divinorum</name>
    <name type="common">Maria pastora</name>
    <name type="synonym">Diviner's sage</name>
    <dbReference type="NCBI Taxonomy" id="28513"/>
    <lineage>
        <taxon>Eukaryota</taxon>
        <taxon>Viridiplantae</taxon>
        <taxon>Streptophyta</taxon>
        <taxon>Embryophyta</taxon>
        <taxon>Tracheophyta</taxon>
        <taxon>Spermatophyta</taxon>
        <taxon>Magnoliopsida</taxon>
        <taxon>eudicotyledons</taxon>
        <taxon>Gunneridae</taxon>
        <taxon>Pentapetalae</taxon>
        <taxon>asterids</taxon>
        <taxon>lamiids</taxon>
        <taxon>Lamiales</taxon>
        <taxon>Lamiaceae</taxon>
        <taxon>Nepetoideae</taxon>
        <taxon>Mentheae</taxon>
        <taxon>Salviinae</taxon>
        <taxon>Salvia</taxon>
        <taxon>Salvia subgen. Calosphace</taxon>
    </lineage>
</organism>
<dbReference type="PROSITE" id="PS00107">
    <property type="entry name" value="PROTEIN_KINASE_ATP"/>
    <property type="match status" value="1"/>
</dbReference>
<dbReference type="InterPro" id="IPR045874">
    <property type="entry name" value="LRK10/LRL21-25-like"/>
</dbReference>
<feature type="binding site" evidence="8">
    <location>
        <position position="31"/>
    </location>
    <ligand>
        <name>ATP</name>
        <dbReference type="ChEBI" id="CHEBI:30616"/>
    </ligand>
</feature>
<keyword evidence="6" id="KW-0472">Membrane</keyword>
<dbReference type="SUPFAM" id="SSF56112">
    <property type="entry name" value="Protein kinase-like (PK-like)"/>
    <property type="match status" value="1"/>
</dbReference>
<reference evidence="10 11" key="1">
    <citation type="submission" date="2024-06" db="EMBL/GenBank/DDBJ databases">
        <title>A chromosome level genome sequence of Diviner's sage (Salvia divinorum).</title>
        <authorList>
            <person name="Ford S.A."/>
            <person name="Ro D.-K."/>
            <person name="Ness R.W."/>
            <person name="Phillips M.A."/>
        </authorList>
    </citation>
    <scope>NUCLEOTIDE SEQUENCE [LARGE SCALE GENOMIC DNA]</scope>
    <source>
        <strain evidence="10">SAF-2024a</strain>
        <tissue evidence="10">Leaf</tissue>
    </source>
</reference>
<sequence>MTKGFREKLGEGGYGYVYKGKLRSGNHVAVKLLGKSGGNGQDFMNEIATIGRIHHINVVQLVGYCAQAKSCSVEKEAVTVTTARGTIGFQRFRHHNQPKLQGMGKMAAGSQTQLILYHCSINNFEITIA</sequence>
<dbReference type="GO" id="GO:0005524">
    <property type="term" value="F:ATP binding"/>
    <property type="evidence" value="ECO:0007669"/>
    <property type="project" value="UniProtKB-UniRule"/>
</dbReference>
<dbReference type="InterPro" id="IPR011009">
    <property type="entry name" value="Kinase-like_dom_sf"/>
</dbReference>
<dbReference type="InterPro" id="IPR017441">
    <property type="entry name" value="Protein_kinase_ATP_BS"/>
</dbReference>
<keyword evidence="2" id="KW-0723">Serine/threonine-protein kinase</keyword>
<keyword evidence="8" id="KW-0067">ATP-binding</keyword>
<feature type="domain" description="Protein kinase" evidence="9">
    <location>
        <begin position="3"/>
        <end position="129"/>
    </location>
</feature>
<proteinExistence type="predicted"/>
<dbReference type="PANTHER" id="PTHR27009">
    <property type="entry name" value="RUST RESISTANCE KINASE LR10-RELATED"/>
    <property type="match status" value="1"/>
</dbReference>
<evidence type="ECO:0000256" key="5">
    <source>
        <dbReference type="ARBA" id="ARBA00022989"/>
    </source>
</evidence>
<comment type="caution">
    <text evidence="10">The sequence shown here is derived from an EMBL/GenBank/DDBJ whole genome shotgun (WGS) entry which is preliminary data.</text>
</comment>
<dbReference type="GO" id="GO:0004674">
    <property type="term" value="F:protein serine/threonine kinase activity"/>
    <property type="evidence" value="ECO:0007669"/>
    <property type="project" value="UniProtKB-KW"/>
</dbReference>
<comment type="subcellular location">
    <subcellularLocation>
        <location evidence="1">Membrane</location>
        <topology evidence="1">Single-pass type I membrane protein</topology>
    </subcellularLocation>
</comment>
<evidence type="ECO:0000256" key="4">
    <source>
        <dbReference type="ARBA" id="ARBA00022729"/>
    </source>
</evidence>
<dbReference type="EMBL" id="JBEAFC010000006">
    <property type="protein sequence ID" value="KAL1553078.1"/>
    <property type="molecule type" value="Genomic_DNA"/>
</dbReference>
<dbReference type="InterPro" id="IPR000719">
    <property type="entry name" value="Prot_kinase_dom"/>
</dbReference>
<keyword evidence="2" id="KW-0808">Transferase</keyword>
<keyword evidence="4" id="KW-0732">Signal</keyword>
<dbReference type="AlphaFoldDB" id="A0ABD1H9F8"/>
<evidence type="ECO:0000256" key="6">
    <source>
        <dbReference type="ARBA" id="ARBA00023136"/>
    </source>
</evidence>
<keyword evidence="5" id="KW-1133">Transmembrane helix</keyword>
<keyword evidence="11" id="KW-1185">Reference proteome</keyword>
<keyword evidence="8" id="KW-0547">Nucleotide-binding</keyword>
<evidence type="ECO:0000259" key="9">
    <source>
        <dbReference type="PROSITE" id="PS50011"/>
    </source>
</evidence>
<evidence type="ECO:0000256" key="3">
    <source>
        <dbReference type="ARBA" id="ARBA00022692"/>
    </source>
</evidence>
<evidence type="ECO:0000313" key="11">
    <source>
        <dbReference type="Proteomes" id="UP001567538"/>
    </source>
</evidence>
<name>A0ABD1H9F8_SALDI</name>
<dbReference type="GO" id="GO:0016020">
    <property type="term" value="C:membrane"/>
    <property type="evidence" value="ECO:0007669"/>
    <property type="project" value="UniProtKB-SubCell"/>
</dbReference>
<gene>
    <name evidence="10" type="ORF">AAHA92_13799</name>
</gene>
<keyword evidence="7" id="KW-0325">Glycoprotein</keyword>
<dbReference type="Pfam" id="PF07714">
    <property type="entry name" value="PK_Tyr_Ser-Thr"/>
    <property type="match status" value="1"/>
</dbReference>
<keyword evidence="2" id="KW-0418">Kinase</keyword>
<protein>
    <submittedName>
        <fullName evidence="10">Rust resistance kinase Lr10-like isoform X2</fullName>
    </submittedName>
</protein>